<feature type="transmembrane region" description="Helical" evidence="2">
    <location>
        <begin position="491"/>
        <end position="511"/>
    </location>
</feature>
<feature type="transmembrane region" description="Helical" evidence="2">
    <location>
        <begin position="447"/>
        <end position="471"/>
    </location>
</feature>
<dbReference type="InterPro" id="IPR058257">
    <property type="entry name" value="CorA-like_dom"/>
</dbReference>
<gene>
    <name evidence="4" type="ORF">QBC41DRAFT_330499</name>
</gene>
<dbReference type="Pfam" id="PF26616">
    <property type="entry name" value="CorA-like"/>
    <property type="match status" value="1"/>
</dbReference>
<reference evidence="4" key="1">
    <citation type="submission" date="2023-06" db="EMBL/GenBank/DDBJ databases">
        <title>Genome-scale phylogeny and comparative genomics of the fungal order Sordariales.</title>
        <authorList>
            <consortium name="Lawrence Berkeley National Laboratory"/>
            <person name="Hensen N."/>
            <person name="Bonometti L."/>
            <person name="Westerberg I."/>
            <person name="Brannstrom I.O."/>
            <person name="Guillou S."/>
            <person name="Cros-Aarteil S."/>
            <person name="Calhoun S."/>
            <person name="Haridas S."/>
            <person name="Kuo A."/>
            <person name="Mondo S."/>
            <person name="Pangilinan J."/>
            <person name="Riley R."/>
            <person name="Labutti K."/>
            <person name="Andreopoulos B."/>
            <person name="Lipzen A."/>
            <person name="Chen C."/>
            <person name="Yanf M."/>
            <person name="Daum C."/>
            <person name="Ng V."/>
            <person name="Clum A."/>
            <person name="Steindorff A."/>
            <person name="Ohm R."/>
            <person name="Martin F."/>
            <person name="Silar P."/>
            <person name="Natvig D."/>
            <person name="Lalanne C."/>
            <person name="Gautier V."/>
            <person name="Ament-Velasquez S.L."/>
            <person name="Kruys A."/>
            <person name="Hutchinson M.I."/>
            <person name="Powell A.J."/>
            <person name="Barry K."/>
            <person name="Miller A.N."/>
            <person name="Grigoriev I.V."/>
            <person name="Debuchy R."/>
            <person name="Gladieux P."/>
            <person name="Thoren M.H."/>
            <person name="Johannesson H."/>
        </authorList>
    </citation>
    <scope>NUCLEOTIDE SEQUENCE</scope>
    <source>
        <strain evidence="4">CBS 307.81</strain>
    </source>
</reference>
<evidence type="ECO:0000313" key="4">
    <source>
        <dbReference type="EMBL" id="KAK0661222.1"/>
    </source>
</evidence>
<keyword evidence="2" id="KW-1133">Transmembrane helix</keyword>
<comment type="caution">
    <text evidence="4">The sequence shown here is derived from an EMBL/GenBank/DDBJ whole genome shotgun (WGS) entry which is preliminary data.</text>
</comment>
<evidence type="ECO:0000256" key="1">
    <source>
        <dbReference type="SAM" id="MobiDB-lite"/>
    </source>
</evidence>
<protein>
    <recommendedName>
        <fullName evidence="3">CorA-like transporter domain-containing protein</fullName>
    </recommendedName>
</protein>
<keyword evidence="2" id="KW-0472">Membrane</keyword>
<name>A0AA40D4B8_9PEZI</name>
<dbReference type="EMBL" id="JAULSY010000155">
    <property type="protein sequence ID" value="KAK0661222.1"/>
    <property type="molecule type" value="Genomic_DNA"/>
</dbReference>
<dbReference type="Gene3D" id="1.20.58.340">
    <property type="entry name" value="Magnesium transport protein CorA, transmembrane region"/>
    <property type="match status" value="1"/>
</dbReference>
<feature type="region of interest" description="Disordered" evidence="1">
    <location>
        <begin position="1"/>
        <end position="27"/>
    </location>
</feature>
<feature type="domain" description="CorA-like transporter" evidence="3">
    <location>
        <begin position="33"/>
        <end position="316"/>
    </location>
</feature>
<evidence type="ECO:0000313" key="5">
    <source>
        <dbReference type="Proteomes" id="UP001174997"/>
    </source>
</evidence>
<feature type="compositionally biased region" description="Low complexity" evidence="1">
    <location>
        <begin position="1"/>
        <end position="10"/>
    </location>
</feature>
<evidence type="ECO:0000259" key="3">
    <source>
        <dbReference type="Pfam" id="PF26616"/>
    </source>
</evidence>
<keyword evidence="2" id="KW-0812">Transmembrane</keyword>
<keyword evidence="5" id="KW-1185">Reference proteome</keyword>
<organism evidence="4 5">
    <name type="scientific">Cercophora samala</name>
    <dbReference type="NCBI Taxonomy" id="330535"/>
    <lineage>
        <taxon>Eukaryota</taxon>
        <taxon>Fungi</taxon>
        <taxon>Dikarya</taxon>
        <taxon>Ascomycota</taxon>
        <taxon>Pezizomycotina</taxon>
        <taxon>Sordariomycetes</taxon>
        <taxon>Sordariomycetidae</taxon>
        <taxon>Sordariales</taxon>
        <taxon>Lasiosphaeriaceae</taxon>
        <taxon>Cercophora</taxon>
    </lineage>
</organism>
<dbReference type="AlphaFoldDB" id="A0AA40D4B8"/>
<proteinExistence type="predicted"/>
<accession>A0AA40D4B8</accession>
<sequence length="568" mass="64754">MASQASVHAPPVSPTPASTPAPAQSPVHDFHTSLAKWSEWPMNLAARTALMNPSTLRSYRSQLDAAEAELLTDQESVVEVRFRDFQVDRKALAKKNVHSEEKLRDWLGIVTKPSAANTTLNLVSTTKRDPKSRFIYIYANHSRDRLRITRSMLTLILSFHQVMPEYLDFLQSFGLQTAARDLYFSGFRRQIALKKPPTGPDLNALGRSAQQYQIAYNLKGVTEKSATEWSIRNAAIYHRYDVNSDRAVWIVTKGGSDLYDSYKELTDSGGRPEDRAFLSADQCFLASLSPHLLFSRWSVHDWRGYLRWLEDKVEKDSLLGVLGPREPGQRPKRYQARDVQHMQFWQERASEAVVVLEGNIEVLMSLAQFYQGLAHDDRFPRRSCADDIADFVSQLDTMIADLRNDVNRASALVKTTADRKELIIQHRQNETEERMHRLNKNMKEETLVVRIITIVTLVYLPATFVSTLFSTDIIKYQDDKYPNGKFSETAMVRWIQVTVPLTALTLIAAGLGKWRASRGAEDEGEAIEPHDMPPPTGWRHRRKLLPWRWTGKQVTTPAMAFPMNSLPP</sequence>
<dbReference type="Proteomes" id="UP001174997">
    <property type="component" value="Unassembled WGS sequence"/>
</dbReference>
<evidence type="ECO:0000256" key="2">
    <source>
        <dbReference type="SAM" id="Phobius"/>
    </source>
</evidence>